<keyword evidence="6" id="KW-0411">Iron-sulfur</keyword>
<evidence type="ECO:0000259" key="8">
    <source>
        <dbReference type="Pfam" id="PF03460"/>
    </source>
</evidence>
<dbReference type="PaxDb" id="195103-CPF_1160"/>
<evidence type="ECO:0000256" key="3">
    <source>
        <dbReference type="ARBA" id="ARBA00022723"/>
    </source>
</evidence>
<evidence type="ECO:0000256" key="4">
    <source>
        <dbReference type="ARBA" id="ARBA00023002"/>
    </source>
</evidence>
<evidence type="ECO:0000256" key="1">
    <source>
        <dbReference type="ARBA" id="ARBA00022485"/>
    </source>
</evidence>
<name>A0A0H2YV44_CLOP1</name>
<sequence>MEKLTVEEKQILKAKGILNQKQEEFYAIRFLSKVGYFKAEEMIALSEIAKEYGNGELSLTSRLTVEIPYIKEENIDKVVEISRKKGLRIGGAGKTVRAIVTCKGTVCKHGLIDTRKIGELFEEKFLGRKVPSKFKIGVFGCINSYGKAQSNDFGIVPIVNSESKEVEFLVFIGGRAGRKARKAEPMKRRFKEEELLKLLECTIDYYNELADEKERLAEIIEKIGEEEFEKNIIKRFNA</sequence>
<feature type="domain" description="Nitrite/Sulfite reductase ferredoxin-like" evidence="8">
    <location>
        <begin position="20"/>
        <end position="81"/>
    </location>
</feature>
<dbReference type="Proteomes" id="UP000001823">
    <property type="component" value="Chromosome"/>
</dbReference>
<dbReference type="SUPFAM" id="SSF55124">
    <property type="entry name" value="Nitrite/Sulfite reductase N-terminal domain-like"/>
    <property type="match status" value="1"/>
</dbReference>
<dbReference type="InterPro" id="IPR051329">
    <property type="entry name" value="NIR_SIR_4Fe-4S"/>
</dbReference>
<reference evidence="9 10" key="1">
    <citation type="journal article" date="2006" name="Genome Res.">
        <title>Skewed genomic variability in strains of the toxigenic bacterial pathogen, Clostridium perfringens.</title>
        <authorList>
            <person name="Myers G.S."/>
            <person name="Rasko D.A."/>
            <person name="Cheung J.K."/>
            <person name="Ravel J."/>
            <person name="Seshadri R."/>
            <person name="Deboy R.T."/>
            <person name="Ren Q."/>
            <person name="Varga J."/>
            <person name="Awad M.M."/>
            <person name="Brinkac L.M."/>
            <person name="Daugherty S.C."/>
            <person name="Haft D.H."/>
            <person name="Dodson R.J."/>
            <person name="Madupu R."/>
            <person name="Nelson W.C."/>
            <person name="Rosovitz M.J."/>
            <person name="Sullivan S.A."/>
            <person name="Khouri H."/>
            <person name="Dimitrov G.I."/>
            <person name="Watkins K.L."/>
            <person name="Mulligan S."/>
            <person name="Benton J."/>
            <person name="Radune D."/>
            <person name="Fisher D.J."/>
            <person name="Atkins H.S."/>
            <person name="Hiscox T."/>
            <person name="Jost B.H."/>
            <person name="Billington S.J."/>
            <person name="Songer J.G."/>
            <person name="McClane B.A."/>
            <person name="Titball R.W."/>
            <person name="Rood J.I."/>
            <person name="Melville S.B."/>
            <person name="Paulsen I.T."/>
        </authorList>
    </citation>
    <scope>NUCLEOTIDE SEQUENCE [LARGE SCALE GENOMIC DNA]</scope>
    <source>
        <strain evidence="10">ATCC 13124 / DSM 756 / JCM 1290 / NCIMB 6125 / NCTC 8237 / S 107 / Type A</strain>
    </source>
</reference>
<dbReference type="SUPFAM" id="SSF56014">
    <property type="entry name" value="Nitrite and sulphite reductase 4Fe-4S domain-like"/>
    <property type="match status" value="1"/>
</dbReference>
<dbReference type="Gene3D" id="3.30.413.10">
    <property type="entry name" value="Sulfite Reductase Hemoprotein, domain 1"/>
    <property type="match status" value="1"/>
</dbReference>
<keyword evidence="4" id="KW-0560">Oxidoreductase</keyword>
<protein>
    <submittedName>
        <fullName evidence="9">Nitrite/sulfite reductase</fullName>
    </submittedName>
</protein>
<evidence type="ECO:0000259" key="7">
    <source>
        <dbReference type="Pfam" id="PF01077"/>
    </source>
</evidence>
<dbReference type="PANTHER" id="PTHR32439">
    <property type="entry name" value="FERREDOXIN--NITRITE REDUCTASE, CHLOROPLASTIC"/>
    <property type="match status" value="1"/>
</dbReference>
<dbReference type="RefSeq" id="WP_003456327.1">
    <property type="nucleotide sequence ID" value="NC_008261.1"/>
</dbReference>
<dbReference type="GO" id="GO:0016491">
    <property type="term" value="F:oxidoreductase activity"/>
    <property type="evidence" value="ECO:0007669"/>
    <property type="project" value="UniProtKB-KW"/>
</dbReference>
<keyword evidence="10" id="KW-1185">Reference proteome</keyword>
<keyword evidence="5" id="KW-0408">Iron</keyword>
<organism evidence="9 10">
    <name type="scientific">Clostridium perfringens (strain ATCC 13124 / DSM 756 / JCM 1290 / NCIMB 6125 / NCTC 8237 / Type A)</name>
    <dbReference type="NCBI Taxonomy" id="195103"/>
    <lineage>
        <taxon>Bacteria</taxon>
        <taxon>Bacillati</taxon>
        <taxon>Bacillota</taxon>
        <taxon>Clostridia</taxon>
        <taxon>Eubacteriales</taxon>
        <taxon>Clostridiaceae</taxon>
        <taxon>Clostridium</taxon>
    </lineage>
</organism>
<dbReference type="InterPro" id="IPR045854">
    <property type="entry name" value="NO2/SO3_Rdtase_4Fe4S_sf"/>
</dbReference>
<dbReference type="EMBL" id="CP000246">
    <property type="protein sequence ID" value="ABG84993.1"/>
    <property type="molecule type" value="Genomic_DNA"/>
</dbReference>
<dbReference type="Pfam" id="PF03460">
    <property type="entry name" value="NIR_SIR_ferr"/>
    <property type="match status" value="1"/>
</dbReference>
<dbReference type="HOGENOM" id="CLU_072599_0_1_9"/>
<keyword evidence="3" id="KW-0479">Metal-binding</keyword>
<dbReference type="InterPro" id="IPR005117">
    <property type="entry name" value="NiRdtase/SiRdtase_haem-b_fer"/>
</dbReference>
<feature type="domain" description="Nitrite/sulphite reductase 4Fe-4S" evidence="7">
    <location>
        <begin position="93"/>
        <end position="237"/>
    </location>
</feature>
<gene>
    <name evidence="9" type="ordered locus">CPF_1160</name>
</gene>
<keyword evidence="1" id="KW-0004">4Fe-4S</keyword>
<evidence type="ECO:0000313" key="9">
    <source>
        <dbReference type="EMBL" id="ABG84993.1"/>
    </source>
</evidence>
<dbReference type="eggNOG" id="COG2221">
    <property type="taxonomic scope" value="Bacteria"/>
</dbReference>
<evidence type="ECO:0000256" key="2">
    <source>
        <dbReference type="ARBA" id="ARBA00022617"/>
    </source>
</evidence>
<proteinExistence type="predicted"/>
<keyword evidence="2" id="KW-0349">Heme</keyword>
<evidence type="ECO:0000256" key="6">
    <source>
        <dbReference type="ARBA" id="ARBA00023014"/>
    </source>
</evidence>
<dbReference type="Pfam" id="PF01077">
    <property type="entry name" value="NIR_SIR"/>
    <property type="match status" value="1"/>
</dbReference>
<dbReference type="AlphaFoldDB" id="A0A0H2YV44"/>
<accession>A0A0H2YV44</accession>
<dbReference type="GO" id="GO:0051539">
    <property type="term" value="F:4 iron, 4 sulfur cluster binding"/>
    <property type="evidence" value="ECO:0007669"/>
    <property type="project" value="UniProtKB-KW"/>
</dbReference>
<dbReference type="GO" id="GO:0046872">
    <property type="term" value="F:metal ion binding"/>
    <property type="evidence" value="ECO:0007669"/>
    <property type="project" value="UniProtKB-KW"/>
</dbReference>
<dbReference type="KEGG" id="cpf:CPF_1160"/>
<evidence type="ECO:0000313" key="10">
    <source>
        <dbReference type="Proteomes" id="UP000001823"/>
    </source>
</evidence>
<dbReference type="Gene3D" id="3.90.480.10">
    <property type="entry name" value="Sulfite Reductase Hemoprotein,Domain 2"/>
    <property type="match status" value="1"/>
</dbReference>
<dbReference type="STRING" id="195103.CPF_1160"/>
<evidence type="ECO:0000256" key="5">
    <source>
        <dbReference type="ARBA" id="ARBA00023004"/>
    </source>
</evidence>
<dbReference type="InterPro" id="IPR006067">
    <property type="entry name" value="NO2/SO3_Rdtase_4Fe4S_dom"/>
</dbReference>
<dbReference type="GO" id="GO:0020037">
    <property type="term" value="F:heme binding"/>
    <property type="evidence" value="ECO:0007669"/>
    <property type="project" value="InterPro"/>
</dbReference>
<dbReference type="PANTHER" id="PTHR32439:SF9">
    <property type="entry name" value="BLR3264 PROTEIN"/>
    <property type="match status" value="1"/>
</dbReference>
<dbReference type="InterPro" id="IPR036136">
    <property type="entry name" value="Nit/Sulf_reduc_fer-like_dom_sf"/>
</dbReference>